<dbReference type="PANTHER" id="PTHR47786">
    <property type="entry name" value="ALPHA-1,4-GLUCAN:MALTOSE-1-PHOSPHATE MALTOSYLTRANSFERASE"/>
    <property type="match status" value="1"/>
</dbReference>
<keyword evidence="2" id="KW-0378">Hydrolase</keyword>
<dbReference type="RefSeq" id="WP_183305677.1">
    <property type="nucleotide sequence ID" value="NZ_JACIEP010000002.1"/>
</dbReference>
<dbReference type="InterPro" id="IPR017853">
    <property type="entry name" value="GH"/>
</dbReference>
<dbReference type="Gene3D" id="2.60.40.1180">
    <property type="entry name" value="Golgi alpha-mannosidase II"/>
    <property type="match status" value="1"/>
</dbReference>
<gene>
    <name evidence="2" type="ORF">GGR21_000605</name>
</gene>
<evidence type="ECO:0000313" key="3">
    <source>
        <dbReference type="Proteomes" id="UP000555103"/>
    </source>
</evidence>
<reference evidence="2 3" key="1">
    <citation type="submission" date="2020-08" db="EMBL/GenBank/DDBJ databases">
        <title>Genomic Encyclopedia of Type Strains, Phase IV (KMG-IV): sequencing the most valuable type-strain genomes for metagenomic binning, comparative biology and taxonomic classification.</title>
        <authorList>
            <person name="Goeker M."/>
        </authorList>
    </citation>
    <scope>NUCLEOTIDE SEQUENCE [LARGE SCALE GENOMIC DNA]</scope>
    <source>
        <strain evidence="2 3">DSM 104969</strain>
    </source>
</reference>
<keyword evidence="3" id="KW-1185">Reference proteome</keyword>
<comment type="caution">
    <text evidence="2">The sequence shown here is derived from an EMBL/GenBank/DDBJ whole genome shotgun (WGS) entry which is preliminary data.</text>
</comment>
<dbReference type="AlphaFoldDB" id="A0A840CKZ8"/>
<sequence length="454" mass="51994">MDTIKILMLTLISFLTFSSCSDDDEDMWVDIPNAEVKPITAHNKVIYEVNVRNYSPEGNFKGLEKDLPWLKELGVDILWLMPVHPIGVENREGLLGSPYSVKDYKAIDPNYGTSEDFKSLINAAHAAGMEIWMDWVANHTAWDHSWVTEHLDYYAEKDGQRPYSPNDWADVVQLDYNNANMCAAMIDAMKYWVSEFDIDGYRCDAATFVPLSFWKEARTQVDAVKKITWLCEGDNPDYMEAFDYDYAWGFNTAMNNFGSNNNVPELVSECEKLFNNSAYKNKGRMVYLTNHDLNAHDGTEFTRYGNSVLPLTVLSFTIYDMPLIYNGQEIGMNKAMSLFELSPVQWDPANSIYLNLFKKLTQLKRTQPALEDGANRGALKIYPTNNEKVFVYSRTKGDNEVLVILNLGKVAVRFKFTEDVPSGRFKDYLNNTYKEFSAEEGITLLENGYEVFVK</sequence>
<dbReference type="Proteomes" id="UP000555103">
    <property type="component" value="Unassembled WGS sequence"/>
</dbReference>
<organism evidence="2 3">
    <name type="scientific">Dysgonomonas hofstadii</name>
    <dbReference type="NCBI Taxonomy" id="637886"/>
    <lineage>
        <taxon>Bacteria</taxon>
        <taxon>Pseudomonadati</taxon>
        <taxon>Bacteroidota</taxon>
        <taxon>Bacteroidia</taxon>
        <taxon>Bacteroidales</taxon>
        <taxon>Dysgonomonadaceae</taxon>
        <taxon>Dysgonomonas</taxon>
    </lineage>
</organism>
<keyword evidence="2" id="KW-0326">Glycosidase</keyword>
<dbReference type="SMART" id="SM00642">
    <property type="entry name" value="Aamy"/>
    <property type="match status" value="1"/>
</dbReference>
<feature type="domain" description="Glycosyl hydrolase family 13 catalytic" evidence="1">
    <location>
        <begin position="48"/>
        <end position="364"/>
    </location>
</feature>
<dbReference type="SUPFAM" id="SSF51011">
    <property type="entry name" value="Glycosyl hydrolase domain"/>
    <property type="match status" value="1"/>
</dbReference>
<dbReference type="Gene3D" id="3.20.20.80">
    <property type="entry name" value="Glycosidases"/>
    <property type="match status" value="1"/>
</dbReference>
<accession>A0A840CKZ8</accession>
<name>A0A840CKZ8_9BACT</name>
<dbReference type="GO" id="GO:0005975">
    <property type="term" value="P:carbohydrate metabolic process"/>
    <property type="evidence" value="ECO:0007669"/>
    <property type="project" value="InterPro"/>
</dbReference>
<dbReference type="CDD" id="cd11313">
    <property type="entry name" value="AmyAc_arch_bac_AmyA"/>
    <property type="match status" value="1"/>
</dbReference>
<dbReference type="InterPro" id="IPR013780">
    <property type="entry name" value="Glyco_hydro_b"/>
</dbReference>
<dbReference type="GO" id="GO:0016798">
    <property type="term" value="F:hydrolase activity, acting on glycosyl bonds"/>
    <property type="evidence" value="ECO:0007669"/>
    <property type="project" value="UniProtKB-KW"/>
</dbReference>
<protein>
    <submittedName>
        <fullName evidence="2">Glycosidase</fullName>
    </submittedName>
</protein>
<dbReference type="SUPFAM" id="SSF51445">
    <property type="entry name" value="(Trans)glycosidases"/>
    <property type="match status" value="1"/>
</dbReference>
<dbReference type="EMBL" id="JACIEP010000002">
    <property type="protein sequence ID" value="MBB4034718.1"/>
    <property type="molecule type" value="Genomic_DNA"/>
</dbReference>
<evidence type="ECO:0000259" key="1">
    <source>
        <dbReference type="SMART" id="SM00642"/>
    </source>
</evidence>
<evidence type="ECO:0000313" key="2">
    <source>
        <dbReference type="EMBL" id="MBB4034718.1"/>
    </source>
</evidence>
<proteinExistence type="predicted"/>
<dbReference type="Pfam" id="PF00128">
    <property type="entry name" value="Alpha-amylase"/>
    <property type="match status" value="2"/>
</dbReference>
<dbReference type="PROSITE" id="PS51257">
    <property type="entry name" value="PROKAR_LIPOPROTEIN"/>
    <property type="match status" value="1"/>
</dbReference>
<dbReference type="InterPro" id="IPR006047">
    <property type="entry name" value="GH13_cat_dom"/>
</dbReference>
<dbReference type="PANTHER" id="PTHR47786:SF2">
    <property type="entry name" value="GLYCOSYL HYDROLASE FAMILY 13 CATALYTIC DOMAIN-CONTAINING PROTEIN"/>
    <property type="match status" value="1"/>
</dbReference>